<gene>
    <name evidence="7" type="ORF">C1H46_029455</name>
</gene>
<dbReference type="PROSITE" id="PS50097">
    <property type="entry name" value="BTB"/>
    <property type="match status" value="1"/>
</dbReference>
<dbReference type="Pfam" id="PF00651">
    <property type="entry name" value="BTB"/>
    <property type="match status" value="1"/>
</dbReference>
<dbReference type="InterPro" id="IPR000197">
    <property type="entry name" value="Znf_TAZ"/>
</dbReference>
<dbReference type="SMART" id="SM00225">
    <property type="entry name" value="BTB"/>
    <property type="match status" value="1"/>
</dbReference>
<evidence type="ECO:0000313" key="8">
    <source>
        <dbReference type="Proteomes" id="UP000315295"/>
    </source>
</evidence>
<keyword evidence="3" id="KW-0863">Zinc-finger</keyword>
<keyword evidence="8" id="KW-1185">Reference proteome</keyword>
<evidence type="ECO:0000256" key="1">
    <source>
        <dbReference type="ARBA" id="ARBA00004906"/>
    </source>
</evidence>
<dbReference type="InterPro" id="IPR035898">
    <property type="entry name" value="TAZ_dom_sf"/>
</dbReference>
<proteinExistence type="predicted"/>
<dbReference type="Proteomes" id="UP000315295">
    <property type="component" value="Unassembled WGS sequence"/>
</dbReference>
<sequence length="425" mass="48395">MFQFHSHLSFSIKSGRPSNLFIHPHTNKTTDSQKADSFFTHNLSLSLSLSMEANPTATSGTSVDLYGLSGTKSLPEPDVDILTCDAIRIPVHSCILASVSPVLENIIDRPRKHRSSERVIPILGVPYDAVLAFVRFLYSSRCTEENMEKYGIHLLALSHVYLVPQLKNRCTKELGQRLTIENVVDVLQLAKMCDAADLYLKCMKLVANHFKVVETTEGWKFLQAHDPWLELHIMQFIDEIESRKKRTRRHREEQRLYLQLSEAMECLEHICKEGCTSVGPYDMEPGHKRGPCSKFSTCQGLQMLIKHFATCKRRVNGGCLRCKRMWQLLKLHSSMCEEPDSCRVPLCRGGGTQLIMPTGQKSSPDLPAIQVENAAREEDGRCEVETACEEGDVGQNLIFPVSAKEEEGGRIRRRKKHFYYYYSWN</sequence>
<evidence type="ECO:0000256" key="3">
    <source>
        <dbReference type="ARBA" id="ARBA00022771"/>
    </source>
</evidence>
<dbReference type="PANTHER" id="PTHR46287:SF4">
    <property type="entry name" value="BTB_POZ AND TAZ DOMAIN-CONTAINING PROTEIN 2"/>
    <property type="match status" value="1"/>
</dbReference>
<dbReference type="EMBL" id="VIEB01000614">
    <property type="protein sequence ID" value="TQD84939.1"/>
    <property type="molecule type" value="Genomic_DNA"/>
</dbReference>
<dbReference type="Gene3D" id="1.25.40.420">
    <property type="match status" value="1"/>
</dbReference>
<keyword evidence="2" id="KW-0479">Metal-binding</keyword>
<name>A0A540LF38_MALBA</name>
<dbReference type="Gene3D" id="1.20.1020.10">
    <property type="entry name" value="TAZ domain"/>
    <property type="match status" value="1"/>
</dbReference>
<protein>
    <recommendedName>
        <fullName evidence="6">BTB domain-containing protein</fullName>
    </recommendedName>
</protein>
<evidence type="ECO:0000256" key="4">
    <source>
        <dbReference type="ARBA" id="ARBA00022786"/>
    </source>
</evidence>
<accession>A0A540LF38</accession>
<evidence type="ECO:0000259" key="6">
    <source>
        <dbReference type="PROSITE" id="PS50097"/>
    </source>
</evidence>
<dbReference type="GO" id="GO:0008270">
    <property type="term" value="F:zinc ion binding"/>
    <property type="evidence" value="ECO:0007669"/>
    <property type="project" value="UniProtKB-KW"/>
</dbReference>
<dbReference type="InterPro" id="IPR000210">
    <property type="entry name" value="BTB/POZ_dom"/>
</dbReference>
<dbReference type="GO" id="GO:0009725">
    <property type="term" value="P:response to hormone"/>
    <property type="evidence" value="ECO:0007669"/>
    <property type="project" value="UniProtKB-ARBA"/>
</dbReference>
<keyword evidence="4" id="KW-0833">Ubl conjugation pathway</keyword>
<dbReference type="GO" id="GO:0005634">
    <property type="term" value="C:nucleus"/>
    <property type="evidence" value="ECO:0007669"/>
    <property type="project" value="TreeGrafter"/>
</dbReference>
<reference evidence="7 8" key="1">
    <citation type="journal article" date="2019" name="G3 (Bethesda)">
        <title>Sequencing of a Wild Apple (Malus baccata) Genome Unravels the Differences Between Cultivated and Wild Apple Species Regarding Disease Resistance and Cold Tolerance.</title>
        <authorList>
            <person name="Chen X."/>
        </authorList>
    </citation>
    <scope>NUCLEOTIDE SEQUENCE [LARGE SCALE GENOMIC DNA]</scope>
    <source>
        <strain evidence="8">cv. Shandingzi</strain>
        <tissue evidence="7">Leaves</tissue>
    </source>
</reference>
<dbReference type="SMART" id="SM00551">
    <property type="entry name" value="ZnF_TAZ"/>
    <property type="match status" value="1"/>
</dbReference>
<dbReference type="GO" id="GO:0006355">
    <property type="term" value="P:regulation of DNA-templated transcription"/>
    <property type="evidence" value="ECO:0007669"/>
    <property type="project" value="UniProtKB-ARBA"/>
</dbReference>
<dbReference type="GO" id="GO:0009751">
    <property type="term" value="P:response to salicylic acid"/>
    <property type="evidence" value="ECO:0007669"/>
    <property type="project" value="UniProtKB-ARBA"/>
</dbReference>
<dbReference type="PANTHER" id="PTHR46287">
    <property type="entry name" value="BTB/POZ AND TAZ DOMAIN-CONTAINING PROTEIN 3-RELATED"/>
    <property type="match status" value="1"/>
</dbReference>
<dbReference type="CDD" id="cd14733">
    <property type="entry name" value="BACK"/>
    <property type="match status" value="1"/>
</dbReference>
<feature type="domain" description="BTB" evidence="6">
    <location>
        <begin position="77"/>
        <end position="146"/>
    </location>
</feature>
<dbReference type="InterPro" id="IPR044513">
    <property type="entry name" value="BT1/2/3/4/5"/>
</dbReference>
<dbReference type="AlphaFoldDB" id="A0A540LF38"/>
<organism evidence="7 8">
    <name type="scientific">Malus baccata</name>
    <name type="common">Siberian crab apple</name>
    <name type="synonym">Pyrus baccata</name>
    <dbReference type="NCBI Taxonomy" id="106549"/>
    <lineage>
        <taxon>Eukaryota</taxon>
        <taxon>Viridiplantae</taxon>
        <taxon>Streptophyta</taxon>
        <taxon>Embryophyta</taxon>
        <taxon>Tracheophyta</taxon>
        <taxon>Spermatophyta</taxon>
        <taxon>Magnoliopsida</taxon>
        <taxon>eudicotyledons</taxon>
        <taxon>Gunneridae</taxon>
        <taxon>Pentapetalae</taxon>
        <taxon>rosids</taxon>
        <taxon>fabids</taxon>
        <taxon>Rosales</taxon>
        <taxon>Rosaceae</taxon>
        <taxon>Amygdaloideae</taxon>
        <taxon>Maleae</taxon>
        <taxon>Malus</taxon>
    </lineage>
</organism>
<dbReference type="STRING" id="106549.A0A540LF38"/>
<dbReference type="GO" id="GO:0005516">
    <property type="term" value="F:calmodulin binding"/>
    <property type="evidence" value="ECO:0007669"/>
    <property type="project" value="UniProtKB-ARBA"/>
</dbReference>
<dbReference type="GO" id="GO:0042542">
    <property type="term" value="P:response to hydrogen peroxide"/>
    <property type="evidence" value="ECO:0007669"/>
    <property type="project" value="UniProtKB-ARBA"/>
</dbReference>
<evidence type="ECO:0000256" key="5">
    <source>
        <dbReference type="ARBA" id="ARBA00022833"/>
    </source>
</evidence>
<comment type="pathway">
    <text evidence="1">Protein modification; protein ubiquitination.</text>
</comment>
<keyword evidence="5" id="KW-0862">Zinc</keyword>
<dbReference type="Pfam" id="PF02135">
    <property type="entry name" value="zf-TAZ"/>
    <property type="match status" value="1"/>
</dbReference>
<dbReference type="SUPFAM" id="SSF54695">
    <property type="entry name" value="POZ domain"/>
    <property type="match status" value="1"/>
</dbReference>
<evidence type="ECO:0000256" key="2">
    <source>
        <dbReference type="ARBA" id="ARBA00022723"/>
    </source>
</evidence>
<dbReference type="InterPro" id="IPR011333">
    <property type="entry name" value="SKP1/BTB/POZ_sf"/>
</dbReference>
<evidence type="ECO:0000313" key="7">
    <source>
        <dbReference type="EMBL" id="TQD84939.1"/>
    </source>
</evidence>
<dbReference type="Gene3D" id="3.30.710.10">
    <property type="entry name" value="Potassium Channel Kv1.1, Chain A"/>
    <property type="match status" value="1"/>
</dbReference>
<dbReference type="SUPFAM" id="SSF57933">
    <property type="entry name" value="TAZ domain"/>
    <property type="match status" value="1"/>
</dbReference>
<dbReference type="FunFam" id="1.25.40.420:FF:000012">
    <property type="entry name" value="BTB/POZ and TAZ domain-containing protein 2"/>
    <property type="match status" value="1"/>
</dbReference>
<comment type="caution">
    <text evidence="7">The sequence shown here is derived from an EMBL/GenBank/DDBJ whole genome shotgun (WGS) entry which is preliminary data.</text>
</comment>